<dbReference type="GO" id="GO:0001578">
    <property type="term" value="P:microtubule bundle formation"/>
    <property type="evidence" value="ECO:0007669"/>
    <property type="project" value="TreeGrafter"/>
</dbReference>
<comment type="caution">
    <text evidence="3">The sequence shown here is derived from an EMBL/GenBank/DDBJ whole genome shotgun (WGS) entry which is preliminary data.</text>
</comment>
<reference evidence="3" key="1">
    <citation type="submission" date="2022-12" db="EMBL/GenBank/DDBJ databases">
        <title>Genome assemblies of Blomia tropicalis.</title>
        <authorList>
            <person name="Cui Y."/>
        </authorList>
    </citation>
    <scope>NUCLEOTIDE SEQUENCE</scope>
    <source>
        <tissue evidence="3">Adult mites</tissue>
    </source>
</reference>
<dbReference type="Proteomes" id="UP001142055">
    <property type="component" value="Chromosome 2"/>
</dbReference>
<feature type="compositionally biased region" description="Polar residues" evidence="2">
    <location>
        <begin position="18"/>
        <end position="43"/>
    </location>
</feature>
<evidence type="ECO:0000313" key="3">
    <source>
        <dbReference type="EMBL" id="KAJ6220410.1"/>
    </source>
</evidence>
<dbReference type="PANTHER" id="PTHR12932:SF9">
    <property type="entry name" value="TUBULIN POLYMERIZATION-PROMOTING PROTEIN HOMOLOG"/>
    <property type="match status" value="1"/>
</dbReference>
<sequence length="209" mass="22746">MCLIETYLQMATEHKSVSNGGLSIDDNNNKNGSIVNESDNGTKTPPNTPQPQSPPVLSLPETFKAFAKFGDIKSSGEAITLSNSDKWFKQAKIIDGKKITTTDTGIYWKQVAKTKKSLSLNEYNTFLETLAKMKKLEIDDLKDKLQSSGPPSTNKTTAAGTSGAFGRLTDHTKYTGSHKQRFDESGKGRGKAGREDVKVNTGYVTGFKA</sequence>
<dbReference type="AlphaFoldDB" id="A0A9Q0M735"/>
<feature type="compositionally biased region" description="Polar residues" evidence="2">
    <location>
        <begin position="146"/>
        <end position="160"/>
    </location>
</feature>
<dbReference type="GO" id="GO:0046785">
    <property type="term" value="P:microtubule polymerization"/>
    <property type="evidence" value="ECO:0007669"/>
    <property type="project" value="InterPro"/>
</dbReference>
<dbReference type="GO" id="GO:0015631">
    <property type="term" value="F:tubulin binding"/>
    <property type="evidence" value="ECO:0007669"/>
    <property type="project" value="InterPro"/>
</dbReference>
<evidence type="ECO:0000256" key="2">
    <source>
        <dbReference type="SAM" id="MobiDB-lite"/>
    </source>
</evidence>
<proteinExistence type="inferred from homology"/>
<feature type="region of interest" description="Disordered" evidence="2">
    <location>
        <begin position="143"/>
        <end position="209"/>
    </location>
</feature>
<dbReference type="EMBL" id="JAPWDV010000002">
    <property type="protein sequence ID" value="KAJ6220410.1"/>
    <property type="molecule type" value="Genomic_DNA"/>
</dbReference>
<dbReference type="Gene3D" id="1.10.238.10">
    <property type="entry name" value="EF-hand"/>
    <property type="match status" value="1"/>
</dbReference>
<comment type="similarity">
    <text evidence="1">Belongs to the TPPP family.</text>
</comment>
<dbReference type="GO" id="GO:0032273">
    <property type="term" value="P:positive regulation of protein polymerization"/>
    <property type="evidence" value="ECO:0007669"/>
    <property type="project" value="TreeGrafter"/>
</dbReference>
<keyword evidence="4" id="KW-1185">Reference proteome</keyword>
<dbReference type="Pfam" id="PF05517">
    <property type="entry name" value="p25-alpha"/>
    <property type="match status" value="1"/>
</dbReference>
<protein>
    <recommendedName>
        <fullName evidence="5">TPPP family protein</fullName>
    </recommendedName>
</protein>
<evidence type="ECO:0000313" key="4">
    <source>
        <dbReference type="Proteomes" id="UP001142055"/>
    </source>
</evidence>
<dbReference type="PANTHER" id="PTHR12932">
    <property type="entry name" value="P25 ALPHA-RELATED"/>
    <property type="match status" value="1"/>
</dbReference>
<accession>A0A9Q0M735</accession>
<feature type="compositionally biased region" description="Basic and acidic residues" evidence="2">
    <location>
        <begin position="180"/>
        <end position="198"/>
    </location>
</feature>
<dbReference type="InterPro" id="IPR011992">
    <property type="entry name" value="EF-hand-dom_pair"/>
</dbReference>
<dbReference type="GO" id="GO:0005874">
    <property type="term" value="C:microtubule"/>
    <property type="evidence" value="ECO:0007669"/>
    <property type="project" value="TreeGrafter"/>
</dbReference>
<organism evidence="3 4">
    <name type="scientific">Blomia tropicalis</name>
    <name type="common">Mite</name>
    <dbReference type="NCBI Taxonomy" id="40697"/>
    <lineage>
        <taxon>Eukaryota</taxon>
        <taxon>Metazoa</taxon>
        <taxon>Ecdysozoa</taxon>
        <taxon>Arthropoda</taxon>
        <taxon>Chelicerata</taxon>
        <taxon>Arachnida</taxon>
        <taxon>Acari</taxon>
        <taxon>Acariformes</taxon>
        <taxon>Sarcoptiformes</taxon>
        <taxon>Astigmata</taxon>
        <taxon>Glycyphagoidea</taxon>
        <taxon>Echimyopodidae</taxon>
        <taxon>Blomia</taxon>
    </lineage>
</organism>
<evidence type="ECO:0000256" key="1">
    <source>
        <dbReference type="ARBA" id="ARBA00010994"/>
    </source>
</evidence>
<dbReference type="SUPFAM" id="SSF47473">
    <property type="entry name" value="EF-hand"/>
    <property type="match status" value="1"/>
</dbReference>
<evidence type="ECO:0008006" key="5">
    <source>
        <dbReference type="Google" id="ProtNLM"/>
    </source>
</evidence>
<name>A0A9Q0M735_BLOTA</name>
<feature type="region of interest" description="Disordered" evidence="2">
    <location>
        <begin position="18"/>
        <end position="56"/>
    </location>
</feature>
<gene>
    <name evidence="3" type="ORF">RDWZM_006222</name>
</gene>
<dbReference type="InterPro" id="IPR008907">
    <property type="entry name" value="TPP/p25"/>
</dbReference>
<dbReference type="OMA" id="EAFNSIC"/>